<name>A0A6V7NYS0_ANACO</name>
<evidence type="ECO:0000313" key="1">
    <source>
        <dbReference type="EMBL" id="CAD1823697.1"/>
    </source>
</evidence>
<sequence>MASSPSLSLSLSLVIVVQHICRSHYWVLLIHHATQIITVPCIIIITHQEVAVVITIVVALVHVERRLLVMSHVDAVQQYLIQGAEPAAQLQELGPEHGVLGLDGGAAPGGEVEGRHSARVLRLQRRRLLRQPLEVLLLPHPRPPRRLAVRLHPPPLLLLQHLLPLTPLRRRRRRRRSRRPAGTRHRHLNFFLI</sequence>
<organism evidence="1">
    <name type="scientific">Ananas comosus var. bracteatus</name>
    <name type="common">red pineapple</name>
    <dbReference type="NCBI Taxonomy" id="296719"/>
    <lineage>
        <taxon>Eukaryota</taxon>
        <taxon>Viridiplantae</taxon>
        <taxon>Streptophyta</taxon>
        <taxon>Embryophyta</taxon>
        <taxon>Tracheophyta</taxon>
        <taxon>Spermatophyta</taxon>
        <taxon>Magnoliopsida</taxon>
        <taxon>Liliopsida</taxon>
        <taxon>Poales</taxon>
        <taxon>Bromeliaceae</taxon>
        <taxon>Bromelioideae</taxon>
        <taxon>Ananas</taxon>
    </lineage>
</organism>
<gene>
    <name evidence="1" type="ORF">CB5_LOCUS6908</name>
</gene>
<accession>A0A6V7NYS0</accession>
<proteinExistence type="predicted"/>
<protein>
    <submittedName>
        <fullName evidence="1">Uncharacterized protein</fullName>
    </submittedName>
</protein>
<dbReference type="EMBL" id="LR862143">
    <property type="protein sequence ID" value="CAD1823697.1"/>
    <property type="molecule type" value="Genomic_DNA"/>
</dbReference>
<dbReference type="AlphaFoldDB" id="A0A6V7NYS0"/>
<reference evidence="1" key="1">
    <citation type="submission" date="2020-07" db="EMBL/GenBank/DDBJ databases">
        <authorList>
            <person name="Lin J."/>
        </authorList>
    </citation>
    <scope>NUCLEOTIDE SEQUENCE</scope>
</reference>